<name>A0ACB9GP30_9ASTR</name>
<keyword evidence="2" id="KW-1185">Reference proteome</keyword>
<proteinExistence type="predicted"/>
<accession>A0ACB9GP30</accession>
<comment type="caution">
    <text evidence="1">The sequence shown here is derived from an EMBL/GenBank/DDBJ whole genome shotgun (WGS) entry which is preliminary data.</text>
</comment>
<dbReference type="EMBL" id="CM042031">
    <property type="protein sequence ID" value="KAI3785249.1"/>
    <property type="molecule type" value="Genomic_DNA"/>
</dbReference>
<dbReference type="Proteomes" id="UP001056120">
    <property type="component" value="Linkage Group LG14"/>
</dbReference>
<evidence type="ECO:0000313" key="2">
    <source>
        <dbReference type="Proteomes" id="UP001056120"/>
    </source>
</evidence>
<reference evidence="1 2" key="2">
    <citation type="journal article" date="2022" name="Mol. Ecol. Resour.">
        <title>The genomes of chicory, endive, great burdock and yacon provide insights into Asteraceae paleo-polyploidization history and plant inulin production.</title>
        <authorList>
            <person name="Fan W."/>
            <person name="Wang S."/>
            <person name="Wang H."/>
            <person name="Wang A."/>
            <person name="Jiang F."/>
            <person name="Liu H."/>
            <person name="Zhao H."/>
            <person name="Xu D."/>
            <person name="Zhang Y."/>
        </authorList>
    </citation>
    <scope>NUCLEOTIDE SEQUENCE [LARGE SCALE GENOMIC DNA]</scope>
    <source>
        <strain evidence="2">cv. Yunnan</strain>
        <tissue evidence="1">Leaves</tissue>
    </source>
</reference>
<evidence type="ECO:0000313" key="1">
    <source>
        <dbReference type="EMBL" id="KAI3785249.1"/>
    </source>
</evidence>
<protein>
    <submittedName>
        <fullName evidence="1">Uncharacterized protein</fullName>
    </submittedName>
</protein>
<sequence length="470" mass="52553">MQPRLHSSRALIASVVIIITTIHFPTISCQRTQPYEVCGQLVQCGNTTLHYPFWGSDRPAYCGHSGFEITCRNNVTLLHYESLSFRVLKINIIQQTITVARDDLWSRVLMGHDFNCRVKDNEKNNYFIGTSMIVNNMLNNSVQCTARITVPVIQSLADRLALTTSEVSDIRSALRAGFNLRWKANNDECDQCVQSGGRCGSSLQQSALFTCYCTNGSFLLTRNSGSLGDGSNGALQNNFYKKWKLVVGVSCGITGITLLLFVIILYLGKRLLETQKEANHQIEMFIRNYGTLAPKRFKGVRGTAGYMAPEVFCRSFGGASHKSDVYSYGMMVLEMTGARKQNNFGSTSMSEAYFPDWIYKQVEVGRNLRDHGVTLEKEEEEELARKMMIVSLWCIQSDPSDRPSIDKVVEMLEGSFESLQVPARRFESSPSRTFQGAPTSSTQSINSGDCKEDFSSSHFTSKNTVSIIVD</sequence>
<reference evidence="2" key="1">
    <citation type="journal article" date="2022" name="Mol. Ecol. Resour.">
        <title>The genomes of chicory, endive, great burdock and yacon provide insights into Asteraceae palaeo-polyploidization history and plant inulin production.</title>
        <authorList>
            <person name="Fan W."/>
            <person name="Wang S."/>
            <person name="Wang H."/>
            <person name="Wang A."/>
            <person name="Jiang F."/>
            <person name="Liu H."/>
            <person name="Zhao H."/>
            <person name="Xu D."/>
            <person name="Zhang Y."/>
        </authorList>
    </citation>
    <scope>NUCLEOTIDE SEQUENCE [LARGE SCALE GENOMIC DNA]</scope>
    <source>
        <strain evidence="2">cv. Yunnan</strain>
    </source>
</reference>
<gene>
    <name evidence="1" type="ORF">L1987_44365</name>
</gene>
<organism evidence="1 2">
    <name type="scientific">Smallanthus sonchifolius</name>
    <dbReference type="NCBI Taxonomy" id="185202"/>
    <lineage>
        <taxon>Eukaryota</taxon>
        <taxon>Viridiplantae</taxon>
        <taxon>Streptophyta</taxon>
        <taxon>Embryophyta</taxon>
        <taxon>Tracheophyta</taxon>
        <taxon>Spermatophyta</taxon>
        <taxon>Magnoliopsida</taxon>
        <taxon>eudicotyledons</taxon>
        <taxon>Gunneridae</taxon>
        <taxon>Pentapetalae</taxon>
        <taxon>asterids</taxon>
        <taxon>campanulids</taxon>
        <taxon>Asterales</taxon>
        <taxon>Asteraceae</taxon>
        <taxon>Asteroideae</taxon>
        <taxon>Heliantheae alliance</taxon>
        <taxon>Millerieae</taxon>
        <taxon>Smallanthus</taxon>
    </lineage>
</organism>